<keyword evidence="8" id="KW-1185">Reference proteome</keyword>
<dbReference type="Proteomes" id="UP000693892">
    <property type="component" value="Unassembled WGS sequence"/>
</dbReference>
<dbReference type="EC" id="3.1.1.81" evidence="7"/>
<accession>A0A916NPE8</accession>
<keyword evidence="4 7" id="KW-0378">Hydrolase</keyword>
<dbReference type="Pfam" id="PF00753">
    <property type="entry name" value="Lactamase_B"/>
    <property type="match status" value="1"/>
</dbReference>
<comment type="caution">
    <text evidence="7">The sequence shown here is derived from an EMBL/GenBank/DDBJ whole genome shotgun (WGS) entry which is preliminary data.</text>
</comment>
<name>A0A916NPE8_9MICO</name>
<evidence type="ECO:0000256" key="5">
    <source>
        <dbReference type="ARBA" id="ARBA00022833"/>
    </source>
</evidence>
<dbReference type="PANTHER" id="PTHR42978">
    <property type="entry name" value="QUORUM-QUENCHING LACTONASE YTNP-RELATED-RELATED"/>
    <property type="match status" value="1"/>
</dbReference>
<dbReference type="GO" id="GO:0046872">
    <property type="term" value="F:metal ion binding"/>
    <property type="evidence" value="ECO:0007669"/>
    <property type="project" value="UniProtKB-KW"/>
</dbReference>
<dbReference type="SMART" id="SM00849">
    <property type="entry name" value="Lactamase_B"/>
    <property type="match status" value="1"/>
</dbReference>
<feature type="domain" description="Metallo-beta-lactamase" evidence="6">
    <location>
        <begin position="44"/>
        <end position="250"/>
    </location>
</feature>
<proteinExistence type="inferred from homology"/>
<comment type="similarity">
    <text evidence="2">Belongs to the metallo-beta-lactamase superfamily.</text>
</comment>
<dbReference type="InterPro" id="IPR051013">
    <property type="entry name" value="MBL_superfamily_lactonases"/>
</dbReference>
<dbReference type="InterPro" id="IPR001279">
    <property type="entry name" value="Metallo-B-lactamas"/>
</dbReference>
<dbReference type="CDD" id="cd07729">
    <property type="entry name" value="AHL_lactonase_MBL-fold"/>
    <property type="match status" value="1"/>
</dbReference>
<evidence type="ECO:0000313" key="7">
    <source>
        <dbReference type="EMBL" id="CAG7619474.1"/>
    </source>
</evidence>
<keyword evidence="3" id="KW-0479">Metal-binding</keyword>
<organism evidence="7 8">
    <name type="scientific">Leucobacter soli</name>
    <dbReference type="NCBI Taxonomy" id="2812850"/>
    <lineage>
        <taxon>Bacteria</taxon>
        <taxon>Bacillati</taxon>
        <taxon>Actinomycetota</taxon>
        <taxon>Actinomycetes</taxon>
        <taxon>Micrococcales</taxon>
        <taxon>Microbacteriaceae</taxon>
        <taxon>Leucobacter</taxon>
    </lineage>
</organism>
<reference evidence="7" key="1">
    <citation type="submission" date="2021-06" db="EMBL/GenBank/DDBJ databases">
        <authorList>
            <person name="Criscuolo A."/>
        </authorList>
    </citation>
    <scope>NUCLEOTIDE SEQUENCE</scope>
    <source>
        <strain evidence="7">CIP111803</strain>
    </source>
</reference>
<evidence type="ECO:0000256" key="3">
    <source>
        <dbReference type="ARBA" id="ARBA00022723"/>
    </source>
</evidence>
<evidence type="ECO:0000256" key="2">
    <source>
        <dbReference type="ARBA" id="ARBA00007749"/>
    </source>
</evidence>
<gene>
    <name evidence="7" type="primary">ahlD</name>
    <name evidence="7" type="ORF">LEUCIP111803_02296</name>
</gene>
<dbReference type="GO" id="GO:0102007">
    <property type="term" value="F:acyl-L-homoserine-lactone lactonohydrolase activity"/>
    <property type="evidence" value="ECO:0007669"/>
    <property type="project" value="UniProtKB-EC"/>
</dbReference>
<dbReference type="PANTHER" id="PTHR42978:SF2">
    <property type="entry name" value="102 KBASES UNSTABLE REGION: FROM 1 TO 119443"/>
    <property type="match status" value="1"/>
</dbReference>
<dbReference type="EMBL" id="CAJVAP010000033">
    <property type="protein sequence ID" value="CAG7619474.1"/>
    <property type="molecule type" value="Genomic_DNA"/>
</dbReference>
<evidence type="ECO:0000313" key="8">
    <source>
        <dbReference type="Proteomes" id="UP000693892"/>
    </source>
</evidence>
<protein>
    <submittedName>
        <fullName evidence="7">N-acyl homoserine lactonase</fullName>
        <ecNumber evidence="7">3.1.1.81</ecNumber>
    </submittedName>
</protein>
<comment type="cofactor">
    <cofactor evidence="1">
        <name>Zn(2+)</name>
        <dbReference type="ChEBI" id="CHEBI:29105"/>
    </cofactor>
</comment>
<evidence type="ECO:0000259" key="6">
    <source>
        <dbReference type="SMART" id="SM00849"/>
    </source>
</evidence>
<dbReference type="RefSeq" id="WP_218116225.1">
    <property type="nucleotide sequence ID" value="NZ_CAJVAP010000033.1"/>
</dbReference>
<evidence type="ECO:0000256" key="4">
    <source>
        <dbReference type="ARBA" id="ARBA00022801"/>
    </source>
</evidence>
<sequence length="267" mass="30162">MESLKVHVLECGAMGTDIEQLIGSPKYRALAHNHHRERVWASCQLHAVLIEHPGGLILWDTASSREWETEWEGTGLKEVIPYDQVAEEQYLDSRLKQIGFELEQIDTVVLSHLHMDHAGNAKLFDRDGTRFIVNQAELDGAMGFDGFFQGGHIKNDYQHIDFETVTGDVELIPGVKLLEVPGHSFGQMALQVDLPKDGTMIFTSDAVYLEETIEQRHWGSVVWDNRAWLNSLDKILKIRDETDATLVFGHDSGQMTQLRTGAGNYYS</sequence>
<keyword evidence="5" id="KW-0862">Zinc</keyword>
<evidence type="ECO:0000256" key="1">
    <source>
        <dbReference type="ARBA" id="ARBA00001947"/>
    </source>
</evidence>
<dbReference type="AlphaFoldDB" id="A0A916NPE8"/>